<keyword evidence="6" id="KW-1185">Reference proteome</keyword>
<dbReference type="RefSeq" id="WP_089747526.1">
    <property type="nucleotide sequence ID" value="NZ_FOGF01000038.1"/>
</dbReference>
<feature type="compositionally biased region" description="Polar residues" evidence="2">
    <location>
        <begin position="457"/>
        <end position="467"/>
    </location>
</feature>
<proteinExistence type="inferred from homology"/>
<keyword evidence="3" id="KW-1133">Transmembrane helix</keyword>
<dbReference type="NCBIfam" id="TIGR00350">
    <property type="entry name" value="lytR_cpsA_psr"/>
    <property type="match status" value="1"/>
</dbReference>
<accession>A0A1H9NEJ5</accession>
<dbReference type="AlphaFoldDB" id="A0A1H9NEJ5"/>
<evidence type="ECO:0000256" key="2">
    <source>
        <dbReference type="SAM" id="MobiDB-lite"/>
    </source>
</evidence>
<protein>
    <submittedName>
        <fullName evidence="5">Transcriptional attenuator, LytR family</fullName>
    </submittedName>
</protein>
<evidence type="ECO:0000313" key="6">
    <source>
        <dbReference type="Proteomes" id="UP000198556"/>
    </source>
</evidence>
<feature type="compositionally biased region" description="Low complexity" evidence="2">
    <location>
        <begin position="391"/>
        <end position="409"/>
    </location>
</feature>
<dbReference type="OrthoDB" id="27330at2"/>
<keyword evidence="3" id="KW-0472">Membrane</keyword>
<keyword evidence="3" id="KW-0812">Transmembrane</keyword>
<evidence type="ECO:0000256" key="1">
    <source>
        <dbReference type="ARBA" id="ARBA00006068"/>
    </source>
</evidence>
<dbReference type="PANTHER" id="PTHR33392:SF6">
    <property type="entry name" value="POLYISOPRENYL-TEICHOIC ACID--PEPTIDOGLYCAN TEICHOIC ACID TRANSFERASE TAGU"/>
    <property type="match status" value="1"/>
</dbReference>
<reference evidence="5 6" key="1">
    <citation type="submission" date="2016-10" db="EMBL/GenBank/DDBJ databases">
        <authorList>
            <person name="de Groot N.N."/>
        </authorList>
    </citation>
    <scope>NUCLEOTIDE SEQUENCE [LARGE SCALE GENOMIC DNA]</scope>
    <source>
        <strain evidence="5 6">DSM 15827</strain>
    </source>
</reference>
<feature type="compositionally biased region" description="Low complexity" evidence="2">
    <location>
        <begin position="425"/>
        <end position="440"/>
    </location>
</feature>
<feature type="domain" description="Cell envelope-related transcriptional attenuator" evidence="4">
    <location>
        <begin position="93"/>
        <end position="237"/>
    </location>
</feature>
<feature type="transmembrane region" description="Helical" evidence="3">
    <location>
        <begin position="23"/>
        <end position="42"/>
    </location>
</feature>
<sequence>MANIDRIVESRIKNRKNMKTKKTIIIVMTVVLLILFTVGIYFSHRITTAEKTVHKKVDTVQMREKELKPTDSFSVLLLGIDNGAYGRGIEAGRSDSMLVVTVNEKLGKTTIVSIPRDSYTEIVGYGINDKINHAFAFGEEEMSINSVQNMLQIPIDYYVTVNMGGLMGMINAIGGLDIIPALSFTYEGESFVKDQPRHVDGEAALRYARMRYDDPEGDFGRQKRQQYVIQKMVEKLLSIGSITKYEDILKTLEKSVRTNLTIDTLLDIKMNNNTALTNFEREEIHGEGVMIDGIYYYAVTDEERLRVSNHLRETLGLDKITSLKHIETKEVQTAPMPSSSDVPQTPFVESEEPVEVQAPVRQEVPIRPQVPTRPQVPVTPERPVESESSSEEPVIPEAPAESESSSEKPVIPEKPVESESKEPTPSESSSSEEAQTPSSEVSEDSSISEESQIPSVDASQTVSSSDV</sequence>
<dbReference type="InterPro" id="IPR004474">
    <property type="entry name" value="LytR_CpsA_psr"/>
</dbReference>
<organism evidence="5 6">
    <name type="scientific">Granulicatella balaenopterae</name>
    <dbReference type="NCBI Taxonomy" id="137733"/>
    <lineage>
        <taxon>Bacteria</taxon>
        <taxon>Bacillati</taxon>
        <taxon>Bacillota</taxon>
        <taxon>Bacilli</taxon>
        <taxon>Lactobacillales</taxon>
        <taxon>Carnobacteriaceae</taxon>
        <taxon>Granulicatella</taxon>
    </lineage>
</organism>
<feature type="compositionally biased region" description="Basic and acidic residues" evidence="2">
    <location>
        <begin position="410"/>
        <end position="424"/>
    </location>
</feature>
<dbReference type="Proteomes" id="UP000198556">
    <property type="component" value="Unassembled WGS sequence"/>
</dbReference>
<evidence type="ECO:0000313" key="5">
    <source>
        <dbReference type="EMBL" id="SER34380.1"/>
    </source>
</evidence>
<evidence type="ECO:0000256" key="3">
    <source>
        <dbReference type="SAM" id="Phobius"/>
    </source>
</evidence>
<dbReference type="Pfam" id="PF03816">
    <property type="entry name" value="LytR_cpsA_psr"/>
    <property type="match status" value="1"/>
</dbReference>
<dbReference type="Gene3D" id="3.40.630.190">
    <property type="entry name" value="LCP protein"/>
    <property type="match status" value="1"/>
</dbReference>
<feature type="region of interest" description="Disordered" evidence="2">
    <location>
        <begin position="328"/>
        <end position="467"/>
    </location>
</feature>
<dbReference type="InterPro" id="IPR050922">
    <property type="entry name" value="LytR/CpsA/Psr_CW_biosynth"/>
</dbReference>
<dbReference type="EMBL" id="FOGF01000038">
    <property type="protein sequence ID" value="SER34380.1"/>
    <property type="molecule type" value="Genomic_DNA"/>
</dbReference>
<feature type="compositionally biased region" description="Low complexity" evidence="2">
    <location>
        <begin position="365"/>
        <end position="381"/>
    </location>
</feature>
<dbReference type="STRING" id="137733.SAMN05421767_13814"/>
<name>A0A1H9NEJ5_9LACT</name>
<gene>
    <name evidence="5" type="ORF">SAMN05421767_13814</name>
</gene>
<evidence type="ECO:0000259" key="4">
    <source>
        <dbReference type="Pfam" id="PF03816"/>
    </source>
</evidence>
<dbReference type="PANTHER" id="PTHR33392">
    <property type="entry name" value="POLYISOPRENYL-TEICHOIC ACID--PEPTIDOGLYCAN TEICHOIC ACID TRANSFERASE TAGU"/>
    <property type="match status" value="1"/>
</dbReference>
<comment type="similarity">
    <text evidence="1">Belongs to the LytR/CpsA/Psr (LCP) family.</text>
</comment>